<evidence type="ECO:0000259" key="2">
    <source>
        <dbReference type="Pfam" id="PF04173"/>
    </source>
</evidence>
<feature type="domain" description="TQO small subunit DoxD" evidence="2">
    <location>
        <begin position="286"/>
        <end position="368"/>
    </location>
</feature>
<dbReference type="RefSeq" id="WP_152099086.1">
    <property type="nucleotide sequence ID" value="NZ_AP021861.1"/>
</dbReference>
<name>A0A5K7XGA7_9BACT</name>
<proteinExistence type="predicted"/>
<feature type="transmembrane region" description="Helical" evidence="1">
    <location>
        <begin position="335"/>
        <end position="357"/>
    </location>
</feature>
<dbReference type="AlphaFoldDB" id="A0A5K7XGA7"/>
<keyword evidence="4" id="KW-1185">Reference proteome</keyword>
<feature type="transmembrane region" description="Helical" evidence="1">
    <location>
        <begin position="286"/>
        <end position="315"/>
    </location>
</feature>
<keyword evidence="1" id="KW-0472">Membrane</keyword>
<evidence type="ECO:0000313" key="4">
    <source>
        <dbReference type="Proteomes" id="UP000326837"/>
    </source>
</evidence>
<sequence>MAHPHHDEPKPAPVRPAVYLPTGLVIALIVLRLATGWHFYREGTKKLAYNPETGQTTLVFSSEPMLRMAVGPAAKMIKETLPNVYDWEKHLAVPRQARPSTEDELTARAKWEADYASRRKAALAKKQPAPIEFPPHSPYYDWADRIEDGWRSAHDQFVIIPGLSDDQRAAAAAALDYRHQQLADYLESQTDAIAEWEHELYRLEQMKNEAGSVSLPFLGTRISEKSAETKAASGAWIAEVRSIEDGYKGDLRQIITVEQAEDPATSKLVDEALVDEDARKLHQLNVAVTALIIGTGVCLLLGLFTRVAAVAGIAFLLSVIATQPPWVAGSNNPVFYFQLVEIAAFAVIFASSAGRYAGLDYFISRITGKCCSRKESV</sequence>
<keyword evidence="1" id="KW-0812">Transmembrane</keyword>
<dbReference type="Proteomes" id="UP000326837">
    <property type="component" value="Chromosome"/>
</dbReference>
<feature type="transmembrane region" description="Helical" evidence="1">
    <location>
        <begin position="18"/>
        <end position="40"/>
    </location>
</feature>
<protein>
    <recommendedName>
        <fullName evidence="2">TQO small subunit DoxD domain-containing protein</fullName>
    </recommendedName>
</protein>
<evidence type="ECO:0000313" key="3">
    <source>
        <dbReference type="EMBL" id="BBO33273.1"/>
    </source>
</evidence>
<dbReference type="KEGG" id="lpav:PLANPX_2885"/>
<organism evidence="3 4">
    <name type="scientific">Lacipirellula parvula</name>
    <dbReference type="NCBI Taxonomy" id="2650471"/>
    <lineage>
        <taxon>Bacteria</taxon>
        <taxon>Pseudomonadati</taxon>
        <taxon>Planctomycetota</taxon>
        <taxon>Planctomycetia</taxon>
        <taxon>Pirellulales</taxon>
        <taxon>Lacipirellulaceae</taxon>
        <taxon>Lacipirellula</taxon>
    </lineage>
</organism>
<dbReference type="EMBL" id="AP021861">
    <property type="protein sequence ID" value="BBO33273.1"/>
    <property type="molecule type" value="Genomic_DNA"/>
</dbReference>
<dbReference type="InterPro" id="IPR007301">
    <property type="entry name" value="DoxD"/>
</dbReference>
<gene>
    <name evidence="3" type="ORF">PLANPX_2885</name>
</gene>
<reference evidence="4" key="1">
    <citation type="submission" date="2019-10" db="EMBL/GenBank/DDBJ databases">
        <title>Lacipirellula parvula gen. nov., sp. nov., representing a lineage of planctomycetes widespread in freshwater anoxic habitats, and description of the family Lacipirellulaceae.</title>
        <authorList>
            <person name="Dedysh S.N."/>
            <person name="Kulichevskaya I.S."/>
            <person name="Beletsky A.V."/>
            <person name="Rakitin A.L."/>
            <person name="Mardanov A.V."/>
            <person name="Ivanova A.A."/>
            <person name="Saltykova V.X."/>
            <person name="Rijpstra W.I.C."/>
            <person name="Sinninghe Damste J.S."/>
            <person name="Ravin N.V."/>
        </authorList>
    </citation>
    <scope>NUCLEOTIDE SEQUENCE [LARGE SCALE GENOMIC DNA]</scope>
    <source>
        <strain evidence="4">PX69</strain>
    </source>
</reference>
<dbReference type="Pfam" id="PF04173">
    <property type="entry name" value="DoxD"/>
    <property type="match status" value="1"/>
</dbReference>
<accession>A0A5K7XGA7</accession>
<keyword evidence="1" id="KW-1133">Transmembrane helix</keyword>
<evidence type="ECO:0000256" key="1">
    <source>
        <dbReference type="SAM" id="Phobius"/>
    </source>
</evidence>